<dbReference type="InterPro" id="IPR002339">
    <property type="entry name" value="Hemoglobin_pi"/>
</dbReference>
<keyword evidence="5 9" id="KW-0349">Heme</keyword>
<evidence type="ECO:0000313" key="12">
    <source>
        <dbReference type="Proteomes" id="UP000009136"/>
    </source>
</evidence>
<dbReference type="Proteomes" id="UP000009136">
    <property type="component" value="Chromosome 25"/>
</dbReference>
<sequence>MVLSAADKGNVKAAWGKVGGHAAEYGAEALERMFLSFPTTKTYFPHFDLSHGSAQVKGHGAKVAAALTKAVEHLDDLPGALSELSDLHAHKLRVDPVNFKTYFPHFDLSHGSAQVKGHGAKVAAALTKAVEHLDDLPGALSELSDLHAHKLRVDPVNFKLLSHSLLVTLASHLPSDFTPAVHASLDKFLANVSTVLTSKYR</sequence>
<gene>
    <name evidence="11" type="primary">HBA1</name>
</gene>
<dbReference type="PANTHER" id="PTHR11442:SF48">
    <property type="entry name" value="HEMOGLOBIN SUBUNIT ALPHA"/>
    <property type="match status" value="1"/>
</dbReference>
<evidence type="ECO:0000256" key="1">
    <source>
        <dbReference type="ARBA" id="ARBA00003705"/>
    </source>
</evidence>
<evidence type="ECO:0000256" key="2">
    <source>
        <dbReference type="ARBA" id="ARBA00008705"/>
    </source>
</evidence>
<keyword evidence="7" id="KW-0479">Metal-binding</keyword>
<dbReference type="Ensembl" id="ENSBTAT00000037545.3">
    <property type="protein sequence ID" value="ENSBTAP00000037374.2"/>
    <property type="gene ID" value="ENSBTAG00000051412.2"/>
</dbReference>
<comment type="function">
    <text evidence="1">Involved in oxygen transport from the lung to the various peripheral tissues.</text>
</comment>
<comment type="similarity">
    <text evidence="2 9">Belongs to the globin family.</text>
</comment>
<dbReference type="InterPro" id="IPR050056">
    <property type="entry name" value="Hemoglobin_oxygen_transport"/>
</dbReference>
<evidence type="ECO:0000256" key="6">
    <source>
        <dbReference type="ARBA" id="ARBA00022621"/>
    </source>
</evidence>
<dbReference type="InterPro" id="IPR009050">
    <property type="entry name" value="Globin-like_sf"/>
</dbReference>
<dbReference type="GO" id="GO:0020037">
    <property type="term" value="F:heme binding"/>
    <property type="evidence" value="ECO:0007669"/>
    <property type="project" value="InterPro"/>
</dbReference>
<evidence type="ECO:0000256" key="5">
    <source>
        <dbReference type="ARBA" id="ARBA00022617"/>
    </source>
</evidence>
<dbReference type="GO" id="GO:0019825">
    <property type="term" value="F:oxygen binding"/>
    <property type="evidence" value="ECO:0007669"/>
    <property type="project" value="InterPro"/>
</dbReference>
<evidence type="ECO:0000256" key="8">
    <source>
        <dbReference type="ARBA" id="ARBA00023004"/>
    </source>
</evidence>
<dbReference type="CDD" id="cd08927">
    <property type="entry name" value="Hb-alpha-like"/>
    <property type="match status" value="1"/>
</dbReference>
<dbReference type="SUPFAM" id="SSF46458">
    <property type="entry name" value="Globin-like"/>
    <property type="match status" value="2"/>
</dbReference>
<evidence type="ECO:0000256" key="3">
    <source>
        <dbReference type="ARBA" id="ARBA00011125"/>
    </source>
</evidence>
<proteinExistence type="inferred from homology"/>
<reference evidence="11" key="3">
    <citation type="submission" date="2025-09" db="UniProtKB">
        <authorList>
            <consortium name="Ensembl"/>
        </authorList>
    </citation>
    <scope>IDENTIFICATION</scope>
    <source>
        <strain evidence="11">Hereford</strain>
    </source>
</reference>
<reference evidence="11" key="1">
    <citation type="submission" date="2018-03" db="EMBL/GenBank/DDBJ databases">
        <title>ARS-UCD1.2.</title>
        <authorList>
            <person name="Rosen B.D."/>
            <person name="Bickhart D.M."/>
            <person name="Koren S."/>
            <person name="Schnabel R.D."/>
            <person name="Hall R."/>
            <person name="Zimin A."/>
            <person name="Dreischer C."/>
            <person name="Schultheiss S."/>
            <person name="Schroeder S.G."/>
            <person name="Elsik C.G."/>
            <person name="Couldrey C."/>
            <person name="Liu G.E."/>
            <person name="Van Tassell C.P."/>
            <person name="Phillippy A.M."/>
            <person name="Smith T.P.L."/>
            <person name="Medrano J.F."/>
        </authorList>
    </citation>
    <scope>NUCLEOTIDE SEQUENCE [LARGE SCALE GENOMIC DNA]</scope>
    <source>
        <strain evidence="11">Hereford</strain>
    </source>
</reference>
<keyword evidence="12" id="KW-1185">Reference proteome</keyword>
<dbReference type="PANTHER" id="PTHR11442">
    <property type="entry name" value="HEMOGLOBIN FAMILY MEMBER"/>
    <property type="match status" value="1"/>
</dbReference>
<dbReference type="Pfam" id="PF00042">
    <property type="entry name" value="Globin"/>
    <property type="match status" value="1"/>
</dbReference>
<evidence type="ECO:0000256" key="4">
    <source>
        <dbReference type="ARBA" id="ARBA00022448"/>
    </source>
</evidence>
<dbReference type="PRINTS" id="PR00815">
    <property type="entry name" value="PIHAEM"/>
</dbReference>
<evidence type="ECO:0000313" key="11">
    <source>
        <dbReference type="Ensembl" id="ENSBTAP00000037374.2"/>
    </source>
</evidence>
<dbReference type="PROSITE" id="PS01033">
    <property type="entry name" value="GLOBIN"/>
    <property type="match status" value="1"/>
</dbReference>
<evidence type="ECO:0000256" key="7">
    <source>
        <dbReference type="ARBA" id="ARBA00022723"/>
    </source>
</evidence>
<accession>A0AAF6ZCW1</accession>
<dbReference type="FunFam" id="1.10.490.10:FF:000002">
    <property type="entry name" value="Hemoglobin subunit alpha"/>
    <property type="match status" value="2"/>
</dbReference>
<dbReference type="AlphaFoldDB" id="A0AAF6ZCW1"/>
<dbReference type="InterPro" id="IPR012292">
    <property type="entry name" value="Globin/Proto"/>
</dbReference>
<dbReference type="GO" id="GO:0005833">
    <property type="term" value="C:hemoglobin complex"/>
    <property type="evidence" value="ECO:0007669"/>
    <property type="project" value="InterPro"/>
</dbReference>
<reference evidence="11" key="2">
    <citation type="submission" date="2025-08" db="UniProtKB">
        <authorList>
            <consortium name="Ensembl"/>
        </authorList>
    </citation>
    <scope>IDENTIFICATION</scope>
    <source>
        <strain evidence="11">Hereford</strain>
    </source>
</reference>
<dbReference type="GO" id="GO:0005506">
    <property type="term" value="F:iron ion binding"/>
    <property type="evidence" value="ECO:0007669"/>
    <property type="project" value="InterPro"/>
</dbReference>
<dbReference type="PRINTS" id="PR00612">
    <property type="entry name" value="ALPHAHAEM"/>
</dbReference>
<protein>
    <submittedName>
        <fullName evidence="11">Hemoglobin, alpha 2</fullName>
    </submittedName>
</protein>
<keyword evidence="4 9" id="KW-0813">Transport</keyword>
<comment type="subunit">
    <text evidence="3">Heterotetramer of two alpha chains and two beta chains.</text>
</comment>
<dbReference type="InterPro" id="IPR002338">
    <property type="entry name" value="Hemoglobin_a-typ"/>
</dbReference>
<dbReference type="InterPro" id="IPR000971">
    <property type="entry name" value="Globin"/>
</dbReference>
<organism evidence="11 12">
    <name type="scientific">Bos taurus</name>
    <name type="common">Bovine</name>
    <dbReference type="NCBI Taxonomy" id="9913"/>
    <lineage>
        <taxon>Eukaryota</taxon>
        <taxon>Metazoa</taxon>
        <taxon>Chordata</taxon>
        <taxon>Craniata</taxon>
        <taxon>Vertebrata</taxon>
        <taxon>Euteleostomi</taxon>
        <taxon>Mammalia</taxon>
        <taxon>Eutheria</taxon>
        <taxon>Laurasiatheria</taxon>
        <taxon>Artiodactyla</taxon>
        <taxon>Ruminantia</taxon>
        <taxon>Pecora</taxon>
        <taxon>Bovidae</taxon>
        <taxon>Bovinae</taxon>
        <taxon>Bos</taxon>
    </lineage>
</organism>
<dbReference type="GO" id="GO:0005344">
    <property type="term" value="F:oxygen carrier activity"/>
    <property type="evidence" value="ECO:0007669"/>
    <property type="project" value="UniProtKB-KW"/>
</dbReference>
<dbReference type="GeneTree" id="ENSGT00940000154590"/>
<feature type="domain" description="Globin" evidence="10">
    <location>
        <begin position="2"/>
        <end position="201"/>
    </location>
</feature>
<keyword evidence="8" id="KW-0408">Iron</keyword>
<evidence type="ECO:0000256" key="9">
    <source>
        <dbReference type="RuleBase" id="RU000356"/>
    </source>
</evidence>
<keyword evidence="6 9" id="KW-0561">Oxygen transport</keyword>
<name>A0AAF6ZCW1_BOVIN</name>
<dbReference type="Gene3D" id="1.10.490.10">
    <property type="entry name" value="Globins"/>
    <property type="match status" value="2"/>
</dbReference>
<evidence type="ECO:0000259" key="10">
    <source>
        <dbReference type="PROSITE" id="PS01033"/>
    </source>
</evidence>